<evidence type="ECO:0000313" key="14">
    <source>
        <dbReference type="Proteomes" id="UP000623010"/>
    </source>
</evidence>
<dbReference type="GO" id="GO:0005829">
    <property type="term" value="C:cytosol"/>
    <property type="evidence" value="ECO:0007669"/>
    <property type="project" value="TreeGrafter"/>
</dbReference>
<dbReference type="PROSITE" id="PS51130">
    <property type="entry name" value="PDXT_SNO_2"/>
    <property type="match status" value="1"/>
</dbReference>
<comment type="catalytic activity">
    <reaction evidence="6 10">
        <text>aldehydo-D-ribose 5-phosphate + D-glyceraldehyde 3-phosphate + L-glutamine = pyridoxal 5'-phosphate + L-glutamate + phosphate + 3 H2O + H(+)</text>
        <dbReference type="Rhea" id="RHEA:31507"/>
        <dbReference type="ChEBI" id="CHEBI:15377"/>
        <dbReference type="ChEBI" id="CHEBI:15378"/>
        <dbReference type="ChEBI" id="CHEBI:29985"/>
        <dbReference type="ChEBI" id="CHEBI:43474"/>
        <dbReference type="ChEBI" id="CHEBI:58273"/>
        <dbReference type="ChEBI" id="CHEBI:58359"/>
        <dbReference type="ChEBI" id="CHEBI:59776"/>
        <dbReference type="ChEBI" id="CHEBI:597326"/>
        <dbReference type="EC" id="4.3.3.6"/>
    </reaction>
</comment>
<protein>
    <recommendedName>
        <fullName evidence="10">Pyridoxal 5'-phosphate synthase subunit PdxT</fullName>
        <ecNumber evidence="10">4.3.3.6</ecNumber>
    </recommendedName>
    <alternativeName>
        <fullName evidence="10">Pdx2</fullName>
    </alternativeName>
    <alternativeName>
        <fullName evidence="10">Pyridoxal 5'-phosphate synthase glutaminase subunit</fullName>
        <ecNumber evidence="10">3.5.1.2</ecNumber>
    </alternativeName>
</protein>
<evidence type="ECO:0000256" key="4">
    <source>
        <dbReference type="ARBA" id="ARBA00022962"/>
    </source>
</evidence>
<dbReference type="Proteomes" id="UP000623010">
    <property type="component" value="Unassembled WGS sequence"/>
</dbReference>
<comment type="catalytic activity">
    <reaction evidence="7 10">
        <text>L-glutamine + H2O = L-glutamate + NH4(+)</text>
        <dbReference type="Rhea" id="RHEA:15889"/>
        <dbReference type="ChEBI" id="CHEBI:15377"/>
        <dbReference type="ChEBI" id="CHEBI:28938"/>
        <dbReference type="ChEBI" id="CHEBI:29985"/>
        <dbReference type="ChEBI" id="CHEBI:58359"/>
        <dbReference type="EC" id="3.5.1.2"/>
    </reaction>
</comment>
<dbReference type="PANTHER" id="PTHR31559:SF0">
    <property type="entry name" value="PYRIDOXAL 5'-PHOSPHATE SYNTHASE SUBUNIT SNO1-RELATED"/>
    <property type="match status" value="1"/>
</dbReference>
<keyword evidence="2 10" id="KW-0378">Hydrolase</keyword>
<keyword evidence="4 10" id="KW-0315">Glutamine amidotransferase</keyword>
<evidence type="ECO:0000256" key="11">
    <source>
        <dbReference type="PIRSR" id="PIRSR005639-1"/>
    </source>
</evidence>
<dbReference type="HAMAP" id="MF_01615">
    <property type="entry name" value="PdxT"/>
    <property type="match status" value="1"/>
</dbReference>
<dbReference type="PROSITE" id="PS01236">
    <property type="entry name" value="PDXT_SNO_1"/>
    <property type="match status" value="1"/>
</dbReference>
<dbReference type="InterPro" id="IPR021196">
    <property type="entry name" value="PdxT/SNO_CS"/>
</dbReference>
<evidence type="ECO:0000256" key="10">
    <source>
        <dbReference type="HAMAP-Rule" id="MF_01615"/>
    </source>
</evidence>
<comment type="subunit">
    <text evidence="9 10">In the presence of PdxS, forms a dodecamer of heterodimers. Only shows activity in the heterodimer.</text>
</comment>
<dbReference type="GO" id="GO:0008614">
    <property type="term" value="P:pyridoxine metabolic process"/>
    <property type="evidence" value="ECO:0007669"/>
    <property type="project" value="TreeGrafter"/>
</dbReference>
<keyword evidence="3 10" id="KW-0663">Pyridoxal phosphate</keyword>
<organism evidence="13 14">
    <name type="scientific">Streptomyces echinoruber</name>
    <dbReference type="NCBI Taxonomy" id="68898"/>
    <lineage>
        <taxon>Bacteria</taxon>
        <taxon>Bacillati</taxon>
        <taxon>Actinomycetota</taxon>
        <taxon>Actinomycetes</taxon>
        <taxon>Kitasatosporales</taxon>
        <taxon>Streptomycetaceae</taxon>
        <taxon>Streptomyces</taxon>
    </lineage>
</organism>
<feature type="active site" description="Nucleophile" evidence="10 11">
    <location>
        <position position="82"/>
    </location>
</feature>
<dbReference type="InterPro" id="IPR002161">
    <property type="entry name" value="PdxT/SNO"/>
</dbReference>
<comment type="pathway">
    <text evidence="10">Cofactor biosynthesis; pyridoxal 5'-phosphate biosynthesis.</text>
</comment>
<evidence type="ECO:0000256" key="2">
    <source>
        <dbReference type="ARBA" id="ARBA00022801"/>
    </source>
</evidence>
<keyword evidence="5 10" id="KW-0456">Lyase</keyword>
<dbReference type="FunFam" id="3.40.50.880:FF:000010">
    <property type="entry name" value="uncharacterized protein LOC100176842 isoform X2"/>
    <property type="match status" value="1"/>
</dbReference>
<gene>
    <name evidence="10 13" type="primary">pdxT</name>
    <name evidence="13" type="ORF">GCM10010389_50060</name>
</gene>
<evidence type="ECO:0000256" key="3">
    <source>
        <dbReference type="ARBA" id="ARBA00022898"/>
    </source>
</evidence>
<dbReference type="Pfam" id="PF01174">
    <property type="entry name" value="SNO"/>
    <property type="match status" value="1"/>
</dbReference>
<feature type="binding site" evidence="10 12">
    <location>
        <position position="111"/>
    </location>
    <ligand>
        <name>L-glutamine</name>
        <dbReference type="ChEBI" id="CHEBI:58359"/>
    </ligand>
</feature>
<evidence type="ECO:0000313" key="13">
    <source>
        <dbReference type="EMBL" id="GHA04621.1"/>
    </source>
</evidence>
<dbReference type="CDD" id="cd01749">
    <property type="entry name" value="GATase1_PB"/>
    <property type="match status" value="1"/>
</dbReference>
<dbReference type="PROSITE" id="PS51273">
    <property type="entry name" value="GATASE_TYPE_1"/>
    <property type="match status" value="1"/>
</dbReference>
<dbReference type="EC" id="3.5.1.2" evidence="10"/>
<reference evidence="13" key="2">
    <citation type="submission" date="2020-09" db="EMBL/GenBank/DDBJ databases">
        <authorList>
            <person name="Sun Q."/>
            <person name="Ohkuma M."/>
        </authorList>
    </citation>
    <scope>NUCLEOTIDE SEQUENCE</scope>
    <source>
        <strain evidence="13">JCM 5016</strain>
    </source>
</reference>
<dbReference type="GO" id="GO:0004359">
    <property type="term" value="F:glutaminase activity"/>
    <property type="evidence" value="ECO:0007669"/>
    <property type="project" value="UniProtKB-UniRule"/>
</dbReference>
<evidence type="ECO:0000256" key="8">
    <source>
        <dbReference type="ARBA" id="ARBA00054599"/>
    </source>
</evidence>
<evidence type="ECO:0000256" key="7">
    <source>
        <dbReference type="ARBA" id="ARBA00049534"/>
    </source>
</evidence>
<feature type="active site" description="Charge relay system" evidence="10 11">
    <location>
        <position position="176"/>
    </location>
</feature>
<dbReference type="RefSeq" id="WP_190059729.1">
    <property type="nucleotide sequence ID" value="NZ_BMWH01000024.1"/>
</dbReference>
<dbReference type="PROSITE" id="PS51274">
    <property type="entry name" value="GATASE_COBBQ"/>
    <property type="match status" value="1"/>
</dbReference>
<reference evidence="13" key="1">
    <citation type="journal article" date="2014" name="Int. J. Syst. Evol. Microbiol.">
        <title>Complete genome sequence of Corynebacterium casei LMG S-19264T (=DSM 44701T), isolated from a smear-ripened cheese.</title>
        <authorList>
            <consortium name="US DOE Joint Genome Institute (JGI-PGF)"/>
            <person name="Walter F."/>
            <person name="Albersmeier A."/>
            <person name="Kalinowski J."/>
            <person name="Ruckert C."/>
        </authorList>
    </citation>
    <scope>NUCLEOTIDE SEQUENCE</scope>
    <source>
        <strain evidence="13">JCM 5016</strain>
    </source>
</reference>
<name>A0A918VKY4_9ACTN</name>
<feature type="binding site" evidence="10 12">
    <location>
        <begin position="140"/>
        <end position="141"/>
    </location>
    <ligand>
        <name>L-glutamine</name>
        <dbReference type="ChEBI" id="CHEBI:58359"/>
    </ligand>
</feature>
<sequence>MNNTPVVGVLALQGDVREHLTALAAADAVARPVRRPEELAEVDGLVLPGGESTTISKLAVLFGLMDPLRARVRAGMPVYGTCAGMIMLADKILDPRSGQETVGGIDMIVRRNAFGRQNESFEAAVDVKGIAGPPVEGVFIRAPWVESAGAAAEVLAEHDGHIVAVRQGNALATSFHPELTGDHRVHRLFVDMVRTSTAAESL</sequence>
<accession>A0A918VKY4</accession>
<feature type="active site" description="Charge relay system" evidence="10 11">
    <location>
        <position position="178"/>
    </location>
</feature>
<evidence type="ECO:0000256" key="12">
    <source>
        <dbReference type="PIRSR" id="PIRSR005639-2"/>
    </source>
</evidence>
<comment type="caution">
    <text evidence="13">The sequence shown here is derived from an EMBL/GenBank/DDBJ whole genome shotgun (WGS) entry which is preliminary data.</text>
</comment>
<dbReference type="EMBL" id="BMWH01000024">
    <property type="protein sequence ID" value="GHA04621.1"/>
    <property type="molecule type" value="Genomic_DNA"/>
</dbReference>
<dbReference type="GO" id="GO:0042823">
    <property type="term" value="P:pyridoxal phosphate biosynthetic process"/>
    <property type="evidence" value="ECO:0007669"/>
    <property type="project" value="UniProtKB-UniRule"/>
</dbReference>
<evidence type="ECO:0000256" key="9">
    <source>
        <dbReference type="ARBA" id="ARBA00064749"/>
    </source>
</evidence>
<proteinExistence type="inferred from homology"/>
<feature type="binding site" evidence="10 12">
    <location>
        <begin position="50"/>
        <end position="52"/>
    </location>
    <ligand>
        <name>L-glutamine</name>
        <dbReference type="ChEBI" id="CHEBI:58359"/>
    </ligand>
</feature>
<dbReference type="PANTHER" id="PTHR31559">
    <property type="entry name" value="PYRIDOXAL 5'-PHOSPHATE SYNTHASE SUBUNIT SNO"/>
    <property type="match status" value="1"/>
</dbReference>
<dbReference type="EC" id="4.3.3.6" evidence="10"/>
<dbReference type="AlphaFoldDB" id="A0A918VKY4"/>
<comment type="similarity">
    <text evidence="1 10">Belongs to the glutaminase PdxT/SNO family.</text>
</comment>
<dbReference type="NCBIfam" id="TIGR03800">
    <property type="entry name" value="PLP_synth_Pdx2"/>
    <property type="match status" value="1"/>
</dbReference>
<dbReference type="GO" id="GO:0006543">
    <property type="term" value="P:L-glutamine catabolic process"/>
    <property type="evidence" value="ECO:0007669"/>
    <property type="project" value="UniProtKB-UniRule"/>
</dbReference>
<comment type="function">
    <text evidence="8 10">Catalyzes the hydrolysis of glutamine to glutamate and ammonia as part of the biosynthesis of pyridoxal 5'-phosphate. The resulting ammonia molecule is channeled to the active site of PdxS.</text>
</comment>
<dbReference type="SUPFAM" id="SSF52317">
    <property type="entry name" value="Class I glutamine amidotransferase-like"/>
    <property type="match status" value="1"/>
</dbReference>
<evidence type="ECO:0000256" key="5">
    <source>
        <dbReference type="ARBA" id="ARBA00023239"/>
    </source>
</evidence>
<keyword evidence="14" id="KW-1185">Reference proteome</keyword>
<dbReference type="InterPro" id="IPR029062">
    <property type="entry name" value="Class_I_gatase-like"/>
</dbReference>
<dbReference type="PIRSF" id="PIRSF005639">
    <property type="entry name" value="Glut_amidoT_SNO"/>
    <property type="match status" value="1"/>
</dbReference>
<evidence type="ECO:0000256" key="1">
    <source>
        <dbReference type="ARBA" id="ARBA00008345"/>
    </source>
</evidence>
<evidence type="ECO:0000256" key="6">
    <source>
        <dbReference type="ARBA" id="ARBA00047992"/>
    </source>
</evidence>
<dbReference type="Gene3D" id="3.40.50.880">
    <property type="match status" value="1"/>
</dbReference>
<dbReference type="GO" id="GO:0036381">
    <property type="term" value="F:pyridoxal 5'-phosphate synthase (glutamine hydrolysing) activity"/>
    <property type="evidence" value="ECO:0007669"/>
    <property type="project" value="UniProtKB-UniRule"/>
</dbReference>
<dbReference type="GO" id="GO:1903600">
    <property type="term" value="C:glutaminase complex"/>
    <property type="evidence" value="ECO:0007669"/>
    <property type="project" value="TreeGrafter"/>
</dbReference>